<evidence type="ECO:0000313" key="2">
    <source>
        <dbReference type="Proteomes" id="UP000266841"/>
    </source>
</evidence>
<dbReference type="AlphaFoldDB" id="K0SPB9"/>
<dbReference type="Proteomes" id="UP000266841">
    <property type="component" value="Unassembled WGS sequence"/>
</dbReference>
<evidence type="ECO:0000313" key="1">
    <source>
        <dbReference type="EMBL" id="EJK66839.1"/>
    </source>
</evidence>
<reference evidence="1 2" key="1">
    <citation type="journal article" date="2012" name="Genome Biol.">
        <title>Genome and low-iron response of an oceanic diatom adapted to chronic iron limitation.</title>
        <authorList>
            <person name="Lommer M."/>
            <person name="Specht M."/>
            <person name="Roy A.S."/>
            <person name="Kraemer L."/>
            <person name="Andreson R."/>
            <person name="Gutowska M.A."/>
            <person name="Wolf J."/>
            <person name="Bergner S.V."/>
            <person name="Schilhabel M.B."/>
            <person name="Klostermeier U.C."/>
            <person name="Beiko R.G."/>
            <person name="Rosenstiel P."/>
            <person name="Hippler M."/>
            <person name="Laroche J."/>
        </authorList>
    </citation>
    <scope>NUCLEOTIDE SEQUENCE [LARGE SCALE GENOMIC DNA]</scope>
    <source>
        <strain evidence="1 2">CCMP1005</strain>
    </source>
</reference>
<sequence length="161" mass="18036">MVAGLFDFGCTHRGSSVVNDRLVADKGLREIGQVASTRTSTNVIVALGSCVIALQIGRSGVVSVRGGVVVLRETVLARYVDTTTHYPHHRRVLSERRQHRRSKFSRGIRECCVGRWFSYAPEIARSTRRFVRENEGSNKQLSSNSRMSNFFLHVFLLGNAQ</sequence>
<dbReference type="EMBL" id="AGNL01014176">
    <property type="protein sequence ID" value="EJK66839.1"/>
    <property type="molecule type" value="Genomic_DNA"/>
</dbReference>
<comment type="caution">
    <text evidence="1">The sequence shown here is derived from an EMBL/GenBank/DDBJ whole genome shotgun (WGS) entry which is preliminary data.</text>
</comment>
<protein>
    <submittedName>
        <fullName evidence="1">Uncharacterized protein</fullName>
    </submittedName>
</protein>
<name>K0SPB9_THAOC</name>
<gene>
    <name evidence="1" type="ORF">THAOC_12200</name>
</gene>
<proteinExistence type="predicted"/>
<accession>K0SPB9</accession>
<keyword evidence="2" id="KW-1185">Reference proteome</keyword>
<organism evidence="1 2">
    <name type="scientific">Thalassiosira oceanica</name>
    <name type="common">Marine diatom</name>
    <dbReference type="NCBI Taxonomy" id="159749"/>
    <lineage>
        <taxon>Eukaryota</taxon>
        <taxon>Sar</taxon>
        <taxon>Stramenopiles</taxon>
        <taxon>Ochrophyta</taxon>
        <taxon>Bacillariophyta</taxon>
        <taxon>Coscinodiscophyceae</taxon>
        <taxon>Thalassiosirophycidae</taxon>
        <taxon>Thalassiosirales</taxon>
        <taxon>Thalassiosiraceae</taxon>
        <taxon>Thalassiosira</taxon>
    </lineage>
</organism>